<feature type="chain" id="PRO_5043840819" description="Dickkopf N-terminal cysteine-rich domain-containing protein" evidence="1">
    <location>
        <begin position="17"/>
        <end position="368"/>
    </location>
</feature>
<dbReference type="EMBL" id="CAJZBQ010000002">
    <property type="protein sequence ID" value="CAG9310752.1"/>
    <property type="molecule type" value="Genomic_DNA"/>
</dbReference>
<keyword evidence="1" id="KW-0732">Signal</keyword>
<dbReference type="Pfam" id="PF04706">
    <property type="entry name" value="Dickkopf_N"/>
    <property type="match status" value="1"/>
</dbReference>
<dbReference type="InterPro" id="IPR006796">
    <property type="entry name" value="Dickkopf_N"/>
</dbReference>
<accession>A0AAU9IB73</accession>
<evidence type="ECO:0000313" key="3">
    <source>
        <dbReference type="EMBL" id="CAG9310752.1"/>
    </source>
</evidence>
<gene>
    <name evidence="3" type="ORF">BSTOLATCC_MIC1592</name>
</gene>
<feature type="signal peptide" evidence="1">
    <location>
        <begin position="1"/>
        <end position="16"/>
    </location>
</feature>
<dbReference type="Proteomes" id="UP001162131">
    <property type="component" value="Unassembled WGS sequence"/>
</dbReference>
<evidence type="ECO:0000313" key="4">
    <source>
        <dbReference type="Proteomes" id="UP001162131"/>
    </source>
</evidence>
<dbReference type="GO" id="GO:0005576">
    <property type="term" value="C:extracellular region"/>
    <property type="evidence" value="ECO:0007669"/>
    <property type="project" value="InterPro"/>
</dbReference>
<reference evidence="3" key="1">
    <citation type="submission" date="2021-09" db="EMBL/GenBank/DDBJ databases">
        <authorList>
            <consortium name="AG Swart"/>
            <person name="Singh M."/>
            <person name="Singh A."/>
            <person name="Seah K."/>
            <person name="Emmerich C."/>
        </authorList>
    </citation>
    <scope>NUCLEOTIDE SEQUENCE</scope>
    <source>
        <strain evidence="3">ATCC30299</strain>
    </source>
</reference>
<proteinExistence type="predicted"/>
<dbReference type="AlphaFoldDB" id="A0AAU9IB73"/>
<organism evidence="3 4">
    <name type="scientific">Blepharisma stoltei</name>
    <dbReference type="NCBI Taxonomy" id="1481888"/>
    <lineage>
        <taxon>Eukaryota</taxon>
        <taxon>Sar</taxon>
        <taxon>Alveolata</taxon>
        <taxon>Ciliophora</taxon>
        <taxon>Postciliodesmatophora</taxon>
        <taxon>Heterotrichea</taxon>
        <taxon>Heterotrichida</taxon>
        <taxon>Blepharismidae</taxon>
        <taxon>Blepharisma</taxon>
    </lineage>
</organism>
<sequence>MKSSLAFLILSTVTFGLEYQSCSKITCGTGTNNQCISVYSNNNTVVVTPCSSSNSSCSDNDQFSSTTGNWTSATCEAKPAQVTSTRDCSANSTTLTGKSCCTDSNCVSGSCSSGICKGLANGANCTADEECQPGYFCKNFTSGNGTNSTSSRTCASLLSSGDACTVNNECPIGYGCNNSTCTKLFTKDINSSVSDKMFCKSDFQRNGKCDGILIYTDNSTQALSSPFKCNLGEQCKYVYASDGVTAATDWCQCGGVDNSAGYCGSFGNVIGFWDQVFPKLQYSSSDCSGRFSHTDNFTELFNCSSLSSSEQEYLTSMSDQATYWTLYESEAIDACVNQLGLFPTNVSLNSSASGAIILAISAILLIFG</sequence>
<evidence type="ECO:0000259" key="2">
    <source>
        <dbReference type="Pfam" id="PF04706"/>
    </source>
</evidence>
<dbReference type="GO" id="GO:0030178">
    <property type="term" value="P:negative regulation of Wnt signaling pathway"/>
    <property type="evidence" value="ECO:0007669"/>
    <property type="project" value="InterPro"/>
</dbReference>
<keyword evidence="4" id="KW-1185">Reference proteome</keyword>
<evidence type="ECO:0000256" key="1">
    <source>
        <dbReference type="SAM" id="SignalP"/>
    </source>
</evidence>
<comment type="caution">
    <text evidence="3">The sequence shown here is derived from an EMBL/GenBank/DDBJ whole genome shotgun (WGS) entry which is preliminary data.</text>
</comment>
<protein>
    <recommendedName>
        <fullName evidence="2">Dickkopf N-terminal cysteine-rich domain-containing protein</fullName>
    </recommendedName>
</protein>
<feature type="domain" description="Dickkopf N-terminal cysteine-rich" evidence="2">
    <location>
        <begin position="125"/>
        <end position="182"/>
    </location>
</feature>
<name>A0AAU9IB73_9CILI</name>